<dbReference type="GO" id="GO:0000307">
    <property type="term" value="C:cyclin-dependent protein kinase holoenzyme complex"/>
    <property type="evidence" value="ECO:0007669"/>
    <property type="project" value="TreeGrafter"/>
</dbReference>
<evidence type="ECO:0000256" key="1">
    <source>
        <dbReference type="ARBA" id="ARBA00038508"/>
    </source>
</evidence>
<proteinExistence type="inferred from homology"/>
<dbReference type="Pfam" id="PF08613">
    <property type="entry name" value="Cyclin"/>
    <property type="match status" value="1"/>
</dbReference>
<dbReference type="Proteomes" id="UP000008909">
    <property type="component" value="Unassembled WGS sequence"/>
</dbReference>
<sequence>MSFVVSAYAPTDCSTDNIEDKFYGAFNALLRRVKNSDIVLVAGEGIASFVNSVSRRRLGKLDRHSVVDYLRAKAVPSVSMLTALIFIEKIANTDPPPQLLDEITAVDLFAIAMTTASKYLYDIDTVDGSDNASWADVFNMDVQELNQLEIRFLSAINWSLFVAKSEYDQFRSFVHSLSSATSGRPLRSHSTKRSTRDTVARIQLKNKRLRTTAKATQNPEVKRKYQNQLLERLPDGTMLDINGHWEKIYKALLKAGTSVCGTAQPTSSKHWISDRTVSLLETRRQISLGHNHSSARRIIRRQVILSIRADREAWFTRKAEEMEDARNAGNVRKLFRMIRSTGPRKPLFSKTIRDRNGSLMCSKTERLDRWAQYFEQQFSWPPMIPTTKNAVMLHRRSRDVISRVALLTVYNRMACMMRAPHLAIEKPPNLDLKQVHRNHLLKSLSDKISRSENLVDREFADDIALIFKKCRKRKHYLESSPIQFFGICFASTKCKVMLLDVFELASDNPKNDTGVCSTLLEESQIISSFRRLLDSSRLLATTSLGQTSFSAVLAGSDFRPGWIAFLASIGDMDCYEIQLLAVLTAACLTSMAKDPGFFFQFESTPGANTRSMYPLGSLTLHTNPTTSPLRCTVNSSVDVIDGSCRLALLTGYWYFCSRGDTSLYANRILCKLKTICKVTFVKTVLSDPPYNFYWTVLQAPEFIDAIRYRQYFSDIGGKK</sequence>
<dbReference type="Gene3D" id="1.10.472.10">
    <property type="entry name" value="Cyclin-like"/>
    <property type="match status" value="1"/>
</dbReference>
<dbReference type="CDD" id="cd20557">
    <property type="entry name" value="CYCLIN_ScPCL1-like"/>
    <property type="match status" value="1"/>
</dbReference>
<evidence type="ECO:0000313" key="4">
    <source>
        <dbReference type="Proteomes" id="UP000008909"/>
    </source>
</evidence>
<evidence type="ECO:0000256" key="2">
    <source>
        <dbReference type="ARBA" id="ARBA00040808"/>
    </source>
</evidence>
<dbReference type="GO" id="GO:0005634">
    <property type="term" value="C:nucleus"/>
    <property type="evidence" value="ECO:0007669"/>
    <property type="project" value="TreeGrafter"/>
</dbReference>
<name>G7YL10_CLOSI</name>
<dbReference type="GO" id="GO:0016538">
    <property type="term" value="F:cyclin-dependent protein serine/threonine kinase regulator activity"/>
    <property type="evidence" value="ECO:0007669"/>
    <property type="project" value="TreeGrafter"/>
</dbReference>
<dbReference type="AlphaFoldDB" id="G7YL10"/>
<dbReference type="PANTHER" id="PTHR15615">
    <property type="match status" value="1"/>
</dbReference>
<dbReference type="EMBL" id="DF143551">
    <property type="protein sequence ID" value="GAA53641.1"/>
    <property type="molecule type" value="Genomic_DNA"/>
</dbReference>
<dbReference type="InterPro" id="IPR013922">
    <property type="entry name" value="Cyclin_PHO80-like"/>
</dbReference>
<dbReference type="PANTHER" id="PTHR15615:SF108">
    <property type="entry name" value="PROTEIN CNPPD1"/>
    <property type="match status" value="1"/>
</dbReference>
<evidence type="ECO:0000313" key="3">
    <source>
        <dbReference type="EMBL" id="GAA53641.1"/>
    </source>
</evidence>
<comment type="similarity">
    <text evidence="1">Belongs to the CNPPD1 family.</text>
</comment>
<reference key="2">
    <citation type="submission" date="2011-10" db="EMBL/GenBank/DDBJ databases">
        <title>The genome and transcriptome sequence of Clonorchis sinensis provide insights into the carcinogenic liver fluke.</title>
        <authorList>
            <person name="Wang X."/>
            <person name="Huang Y."/>
            <person name="Chen W."/>
            <person name="Liu H."/>
            <person name="Guo L."/>
            <person name="Chen Y."/>
            <person name="Luo F."/>
            <person name="Zhou W."/>
            <person name="Sun J."/>
            <person name="Mao Q."/>
            <person name="Liang P."/>
            <person name="Zhou C."/>
            <person name="Tian Y."/>
            <person name="Men J."/>
            <person name="Lv X."/>
            <person name="Huang L."/>
            <person name="Zhou J."/>
            <person name="Hu Y."/>
            <person name="Li R."/>
            <person name="Zhang F."/>
            <person name="Lei H."/>
            <person name="Li X."/>
            <person name="Hu X."/>
            <person name="Liang C."/>
            <person name="Xu J."/>
            <person name="Wu Z."/>
            <person name="Yu X."/>
        </authorList>
    </citation>
    <scope>NUCLEOTIDE SEQUENCE</scope>
    <source>
        <strain>Henan</strain>
    </source>
</reference>
<accession>G7YL10</accession>
<reference evidence="3" key="1">
    <citation type="journal article" date="2011" name="Genome Biol.">
        <title>The draft genome of the carcinogenic human liver fluke Clonorchis sinensis.</title>
        <authorList>
            <person name="Wang X."/>
            <person name="Chen W."/>
            <person name="Huang Y."/>
            <person name="Sun J."/>
            <person name="Men J."/>
            <person name="Liu H."/>
            <person name="Luo F."/>
            <person name="Guo L."/>
            <person name="Lv X."/>
            <person name="Deng C."/>
            <person name="Zhou C."/>
            <person name="Fan Y."/>
            <person name="Li X."/>
            <person name="Huang L."/>
            <person name="Hu Y."/>
            <person name="Liang C."/>
            <person name="Hu X."/>
            <person name="Xu J."/>
            <person name="Yu X."/>
        </authorList>
    </citation>
    <scope>NUCLEOTIDE SEQUENCE [LARGE SCALE GENOMIC DNA]</scope>
    <source>
        <strain evidence="3">Henan</strain>
    </source>
</reference>
<organism evidence="3 4">
    <name type="scientific">Clonorchis sinensis</name>
    <name type="common">Chinese liver fluke</name>
    <dbReference type="NCBI Taxonomy" id="79923"/>
    <lineage>
        <taxon>Eukaryota</taxon>
        <taxon>Metazoa</taxon>
        <taxon>Spiralia</taxon>
        <taxon>Lophotrochozoa</taxon>
        <taxon>Platyhelminthes</taxon>
        <taxon>Trematoda</taxon>
        <taxon>Digenea</taxon>
        <taxon>Opisthorchiida</taxon>
        <taxon>Opisthorchiata</taxon>
        <taxon>Opisthorchiidae</taxon>
        <taxon>Clonorchis</taxon>
    </lineage>
</organism>
<dbReference type="GO" id="GO:0019901">
    <property type="term" value="F:protein kinase binding"/>
    <property type="evidence" value="ECO:0007669"/>
    <property type="project" value="InterPro"/>
</dbReference>
<keyword evidence="4" id="KW-1185">Reference proteome</keyword>
<gene>
    <name evidence="3" type="ORF">CLF_110676</name>
</gene>
<protein>
    <recommendedName>
        <fullName evidence="2">Protein CNPPD1</fullName>
    </recommendedName>
</protein>